<organism evidence="1 2">
    <name type="scientific">Trichomalopsis sarcophagae</name>
    <dbReference type="NCBI Taxonomy" id="543379"/>
    <lineage>
        <taxon>Eukaryota</taxon>
        <taxon>Metazoa</taxon>
        <taxon>Ecdysozoa</taxon>
        <taxon>Arthropoda</taxon>
        <taxon>Hexapoda</taxon>
        <taxon>Insecta</taxon>
        <taxon>Pterygota</taxon>
        <taxon>Neoptera</taxon>
        <taxon>Endopterygota</taxon>
        <taxon>Hymenoptera</taxon>
        <taxon>Apocrita</taxon>
        <taxon>Proctotrupomorpha</taxon>
        <taxon>Chalcidoidea</taxon>
        <taxon>Pteromalidae</taxon>
        <taxon>Pteromalinae</taxon>
        <taxon>Trichomalopsis</taxon>
    </lineage>
</organism>
<evidence type="ECO:0000313" key="2">
    <source>
        <dbReference type="Proteomes" id="UP000215335"/>
    </source>
</evidence>
<comment type="caution">
    <text evidence="1">The sequence shown here is derived from an EMBL/GenBank/DDBJ whole genome shotgun (WGS) entry which is preliminary data.</text>
</comment>
<name>A0A232EYW0_9HYME</name>
<accession>A0A232EYW0</accession>
<dbReference type="Proteomes" id="UP000215335">
    <property type="component" value="Unassembled WGS sequence"/>
</dbReference>
<protein>
    <submittedName>
        <fullName evidence="1">Uncharacterized protein</fullName>
    </submittedName>
</protein>
<proteinExistence type="predicted"/>
<keyword evidence="2" id="KW-1185">Reference proteome</keyword>
<dbReference type="EMBL" id="NNAY01001637">
    <property type="protein sequence ID" value="OXU23358.1"/>
    <property type="molecule type" value="Genomic_DNA"/>
</dbReference>
<evidence type="ECO:0000313" key="1">
    <source>
        <dbReference type="EMBL" id="OXU23358.1"/>
    </source>
</evidence>
<dbReference type="AlphaFoldDB" id="A0A232EYW0"/>
<gene>
    <name evidence="1" type="ORF">TSAR_014989</name>
</gene>
<sequence length="95" mass="11506">MHAWHADTFEEEIPSQGYATTTWNLRSIRLFIKERASLYFFFGRSRDLRNVCKRLREHKKKKKSNTRVSQFVGFLSIRKIYKDDFIHKRIKGARI</sequence>
<reference evidence="1 2" key="1">
    <citation type="journal article" date="2017" name="Curr. Biol.">
        <title>The Evolution of Venom by Co-option of Single-Copy Genes.</title>
        <authorList>
            <person name="Martinson E.O."/>
            <person name="Mrinalini"/>
            <person name="Kelkar Y.D."/>
            <person name="Chang C.H."/>
            <person name="Werren J.H."/>
        </authorList>
    </citation>
    <scope>NUCLEOTIDE SEQUENCE [LARGE SCALE GENOMIC DNA]</scope>
    <source>
        <strain evidence="1 2">Alberta</strain>
        <tissue evidence="1">Whole body</tissue>
    </source>
</reference>